<evidence type="ECO:0000256" key="5">
    <source>
        <dbReference type="ARBA" id="ARBA00023204"/>
    </source>
</evidence>
<keyword evidence="2" id="KW-0547">Nucleotide-binding</keyword>
<evidence type="ECO:0000256" key="6">
    <source>
        <dbReference type="ARBA" id="ARBA00023242"/>
    </source>
</evidence>
<dbReference type="InterPro" id="IPR027417">
    <property type="entry name" value="P-loop_NTPase"/>
</dbReference>
<protein>
    <recommendedName>
        <fullName evidence="7">Rad51-like C-terminal domain-containing protein</fullName>
    </recommendedName>
</protein>
<dbReference type="InterPro" id="IPR052093">
    <property type="entry name" value="HR_Repair_Mediator"/>
</dbReference>
<gene>
    <name evidence="8" type="ORF">GFSPODELE1_LOCUS2802</name>
</gene>
<dbReference type="EMBL" id="OZ037954">
    <property type="protein sequence ID" value="CAL1699706.1"/>
    <property type="molecule type" value="Genomic_DNA"/>
</dbReference>
<evidence type="ECO:0000256" key="3">
    <source>
        <dbReference type="ARBA" id="ARBA00022763"/>
    </source>
</evidence>
<dbReference type="InterPro" id="IPR013632">
    <property type="entry name" value="Rad51_C"/>
</dbReference>
<dbReference type="PANTHER" id="PTHR46239">
    <property type="entry name" value="DNA REPAIR PROTEIN RAD51 HOMOLOG 3 RAD51C"/>
    <property type="match status" value="1"/>
</dbReference>
<name>A0ABP1CVL5_9APHY</name>
<evidence type="ECO:0000259" key="7">
    <source>
        <dbReference type="Pfam" id="PF08423"/>
    </source>
</evidence>
<evidence type="ECO:0000313" key="8">
    <source>
        <dbReference type="EMBL" id="CAL1699706.1"/>
    </source>
</evidence>
<evidence type="ECO:0000256" key="2">
    <source>
        <dbReference type="ARBA" id="ARBA00022741"/>
    </source>
</evidence>
<keyword evidence="5" id="KW-0234">DNA repair</keyword>
<evidence type="ECO:0000256" key="4">
    <source>
        <dbReference type="ARBA" id="ARBA00022840"/>
    </source>
</evidence>
<accession>A0ABP1CVL5</accession>
<dbReference type="Gene3D" id="3.40.50.300">
    <property type="entry name" value="P-loop containing nucleotide triphosphate hydrolases"/>
    <property type="match status" value="1"/>
</dbReference>
<comment type="subcellular location">
    <subcellularLocation>
        <location evidence="1">Nucleus</location>
    </subcellularLocation>
</comment>
<feature type="domain" description="Rad51-like C-terminal" evidence="7">
    <location>
        <begin position="76"/>
        <end position="254"/>
    </location>
</feature>
<keyword evidence="9" id="KW-1185">Reference proteome</keyword>
<keyword evidence="6" id="KW-0539">Nucleus</keyword>
<keyword evidence="4" id="KW-0067">ATP-binding</keyword>
<sequence>MFKKQVSELQLPPQQLGLLRQAGYDTIDDLIAATPEQLAHDLDIPIEASQSILFATQTQRAPPLTQSAATLLSQNLKQYTTYCQPLDALLNGGITPGSILEISGPPGTAKEALAVNITRSFLEAEHEILFVDMQNMTPAAQLREVLRQYTDLPEDYGTRISHFSIFSLPEFLVFLHQLPSYFPEHPKVGLLVINSLWFPFQASSNLPNWTRNALLLRVQETLTKVGASTGVTVVVTTQLATKLVKDDGTTANFETGSKAILVPQPGNTYLPSGKSFRVIIVPHTRTTGVLRLLTAPMHVRGWNPTINKEESYEMVEGIMQ</sequence>
<reference evidence="9" key="1">
    <citation type="submission" date="2024-04" db="EMBL/GenBank/DDBJ databases">
        <authorList>
            <person name="Shaw F."/>
            <person name="Minotto A."/>
        </authorList>
    </citation>
    <scope>NUCLEOTIDE SEQUENCE [LARGE SCALE GENOMIC DNA]</scope>
</reference>
<proteinExistence type="predicted"/>
<dbReference type="SUPFAM" id="SSF52540">
    <property type="entry name" value="P-loop containing nucleoside triphosphate hydrolases"/>
    <property type="match status" value="1"/>
</dbReference>
<dbReference type="Pfam" id="PF08423">
    <property type="entry name" value="Rad51"/>
    <property type="match status" value="1"/>
</dbReference>
<keyword evidence="3" id="KW-0227">DNA damage</keyword>
<evidence type="ECO:0000313" key="9">
    <source>
        <dbReference type="Proteomes" id="UP001497453"/>
    </source>
</evidence>
<evidence type="ECO:0000256" key="1">
    <source>
        <dbReference type="ARBA" id="ARBA00004123"/>
    </source>
</evidence>
<dbReference type="PANTHER" id="PTHR46239:SF1">
    <property type="entry name" value="DNA REPAIR PROTEIN RAD51 HOMOLOG 3"/>
    <property type="match status" value="1"/>
</dbReference>
<dbReference type="Proteomes" id="UP001497453">
    <property type="component" value="Chromosome 11"/>
</dbReference>
<organism evidence="8 9">
    <name type="scientific">Somion occarium</name>
    <dbReference type="NCBI Taxonomy" id="3059160"/>
    <lineage>
        <taxon>Eukaryota</taxon>
        <taxon>Fungi</taxon>
        <taxon>Dikarya</taxon>
        <taxon>Basidiomycota</taxon>
        <taxon>Agaricomycotina</taxon>
        <taxon>Agaricomycetes</taxon>
        <taxon>Polyporales</taxon>
        <taxon>Cerrenaceae</taxon>
        <taxon>Somion</taxon>
    </lineage>
</organism>